<dbReference type="InterPro" id="IPR040477">
    <property type="entry name" value="KDM4-like_Tudor"/>
</dbReference>
<evidence type="ECO:0000256" key="1">
    <source>
        <dbReference type="ARBA" id="ARBA00004123"/>
    </source>
</evidence>
<keyword evidence="9" id="KW-1185">Reference proteome</keyword>
<feature type="non-terminal residue" evidence="8">
    <location>
        <position position="202"/>
    </location>
</feature>
<evidence type="ECO:0000256" key="5">
    <source>
        <dbReference type="ARBA" id="ARBA00022833"/>
    </source>
</evidence>
<keyword evidence="3" id="KW-0677">Repeat</keyword>
<evidence type="ECO:0000256" key="6">
    <source>
        <dbReference type="SAM" id="MobiDB-lite"/>
    </source>
</evidence>
<dbReference type="SMART" id="SM00249">
    <property type="entry name" value="PHD"/>
    <property type="match status" value="1"/>
</dbReference>
<evidence type="ECO:0000259" key="7">
    <source>
        <dbReference type="PROSITE" id="PS51805"/>
    </source>
</evidence>
<dbReference type="Proteomes" id="UP001476798">
    <property type="component" value="Unassembled WGS sequence"/>
</dbReference>
<evidence type="ECO:0000313" key="9">
    <source>
        <dbReference type="Proteomes" id="UP001476798"/>
    </source>
</evidence>
<comment type="subcellular location">
    <subcellularLocation>
        <location evidence="1">Nucleus</location>
    </subcellularLocation>
</comment>
<feature type="compositionally biased region" description="Basic residues" evidence="6">
    <location>
        <begin position="18"/>
        <end position="34"/>
    </location>
</feature>
<evidence type="ECO:0000256" key="4">
    <source>
        <dbReference type="ARBA" id="ARBA00022771"/>
    </source>
</evidence>
<dbReference type="Pfam" id="PF18104">
    <property type="entry name" value="Tudor_2"/>
    <property type="match status" value="1"/>
</dbReference>
<dbReference type="InterPro" id="IPR034732">
    <property type="entry name" value="EPHD"/>
</dbReference>
<evidence type="ECO:0000256" key="3">
    <source>
        <dbReference type="ARBA" id="ARBA00022737"/>
    </source>
</evidence>
<feature type="region of interest" description="Disordered" evidence="6">
    <location>
        <begin position="1"/>
        <end position="37"/>
    </location>
</feature>
<dbReference type="InterPro" id="IPR001965">
    <property type="entry name" value="Znf_PHD"/>
</dbReference>
<dbReference type="Gene3D" id="3.10.330.70">
    <property type="match status" value="1"/>
</dbReference>
<gene>
    <name evidence="8" type="ORF">GOODEAATRI_018590</name>
</gene>
<keyword evidence="5" id="KW-0862">Zinc</keyword>
<dbReference type="PANTHER" id="PTHR13793:SF107">
    <property type="entry name" value="BROMODOMAIN-CONTAINING PROTEIN HOMOLOG"/>
    <property type="match status" value="1"/>
</dbReference>
<dbReference type="Pfam" id="PF13832">
    <property type="entry name" value="zf-HC5HC2H_2"/>
    <property type="match status" value="1"/>
</dbReference>
<name>A0ABV0N2I6_9TELE</name>
<dbReference type="EMBL" id="JAHRIO010021582">
    <property type="protein sequence ID" value="MEQ2165595.1"/>
    <property type="molecule type" value="Genomic_DNA"/>
</dbReference>
<dbReference type="PANTHER" id="PTHR13793">
    <property type="entry name" value="PHD FINGER PROTEINS"/>
    <property type="match status" value="1"/>
</dbReference>
<accession>A0ABV0N2I6</accession>
<evidence type="ECO:0000313" key="8">
    <source>
        <dbReference type="EMBL" id="MEQ2165595.1"/>
    </source>
</evidence>
<dbReference type="SUPFAM" id="SSF63748">
    <property type="entry name" value="Tudor/PWWP/MBT"/>
    <property type="match status" value="1"/>
</dbReference>
<sequence>MTNEDMNMEMSTTQLTFSKKKKPTEVKKSRRHPLSKPPMRSPLWVHVICAIGVAEARFVNAIDREPVDVSAVPETRKSLKCVFCHTTNPSLNRGACIQCTHDNCATSFHVTCAQIAGVVMKPADWPYVVSVTCHKHKKGIQKPRTAPKAAPQGPELGLKVIGRNSDGWYYHCTIIGLATQTFYEVNFEEGSYCDNVHPENIV</sequence>
<keyword evidence="2" id="KW-0479">Metal-binding</keyword>
<comment type="caution">
    <text evidence="8">The sequence shown here is derived from an EMBL/GenBank/DDBJ whole genome shotgun (WGS) entry which is preliminary data.</text>
</comment>
<protein>
    <recommendedName>
        <fullName evidence="7">PHD-type domain-containing protein</fullName>
    </recommendedName>
</protein>
<keyword evidence="4" id="KW-0863">Zinc-finger</keyword>
<proteinExistence type="predicted"/>
<dbReference type="InterPro" id="IPR013083">
    <property type="entry name" value="Znf_RING/FYVE/PHD"/>
</dbReference>
<organism evidence="8 9">
    <name type="scientific">Goodea atripinnis</name>
    <dbReference type="NCBI Taxonomy" id="208336"/>
    <lineage>
        <taxon>Eukaryota</taxon>
        <taxon>Metazoa</taxon>
        <taxon>Chordata</taxon>
        <taxon>Craniata</taxon>
        <taxon>Vertebrata</taxon>
        <taxon>Euteleostomi</taxon>
        <taxon>Actinopterygii</taxon>
        <taxon>Neopterygii</taxon>
        <taxon>Teleostei</taxon>
        <taxon>Neoteleostei</taxon>
        <taxon>Acanthomorphata</taxon>
        <taxon>Ovalentaria</taxon>
        <taxon>Atherinomorphae</taxon>
        <taxon>Cyprinodontiformes</taxon>
        <taxon>Goodeidae</taxon>
        <taxon>Goodea</taxon>
    </lineage>
</organism>
<feature type="domain" description="PHD-type" evidence="7">
    <location>
        <begin position="16"/>
        <end position="137"/>
    </location>
</feature>
<feature type="compositionally biased region" description="Polar residues" evidence="6">
    <location>
        <begin position="1"/>
        <end position="17"/>
    </location>
</feature>
<evidence type="ECO:0000256" key="2">
    <source>
        <dbReference type="ARBA" id="ARBA00022723"/>
    </source>
</evidence>
<dbReference type="PROSITE" id="PS51805">
    <property type="entry name" value="EPHD"/>
    <property type="match status" value="1"/>
</dbReference>
<dbReference type="Gene3D" id="2.30.30.140">
    <property type="match status" value="1"/>
</dbReference>
<dbReference type="InterPro" id="IPR050701">
    <property type="entry name" value="Histone_Mod_Regulator"/>
</dbReference>
<dbReference type="Gene3D" id="3.30.40.10">
    <property type="entry name" value="Zinc/RING finger domain, C3HC4 (zinc finger)"/>
    <property type="match status" value="1"/>
</dbReference>
<reference evidence="8 9" key="1">
    <citation type="submission" date="2021-06" db="EMBL/GenBank/DDBJ databases">
        <authorList>
            <person name="Palmer J.M."/>
        </authorList>
    </citation>
    <scope>NUCLEOTIDE SEQUENCE [LARGE SCALE GENOMIC DNA]</scope>
    <source>
        <strain evidence="8 9">GA_2019</strain>
        <tissue evidence="8">Muscle</tissue>
    </source>
</reference>